<reference evidence="3" key="1">
    <citation type="journal article" date="2017" name="Nat. Microbiol.">
        <title>Global analysis of biosynthetic gene clusters reveals vast potential of secondary metabolite production in Penicillium species.</title>
        <authorList>
            <person name="Nielsen J.C."/>
            <person name="Grijseels S."/>
            <person name="Prigent S."/>
            <person name="Ji B."/>
            <person name="Dainat J."/>
            <person name="Nielsen K.F."/>
            <person name="Frisvad J.C."/>
            <person name="Workman M."/>
            <person name="Nielsen J."/>
        </authorList>
    </citation>
    <scope>NUCLEOTIDE SEQUENCE [LARGE SCALE GENOMIC DNA]</scope>
    <source>
        <strain evidence="3">IBT 13039</strain>
    </source>
</reference>
<feature type="compositionally biased region" description="Basic and acidic residues" evidence="1">
    <location>
        <begin position="61"/>
        <end position="72"/>
    </location>
</feature>
<gene>
    <name evidence="2" type="ORF">PENNAL_c0847G10376</name>
</gene>
<feature type="non-terminal residue" evidence="2">
    <location>
        <position position="72"/>
    </location>
</feature>
<evidence type="ECO:0000256" key="1">
    <source>
        <dbReference type="SAM" id="MobiDB-lite"/>
    </source>
</evidence>
<dbReference type="AlphaFoldDB" id="A0A1V6U8Y9"/>
<evidence type="ECO:0000313" key="3">
    <source>
        <dbReference type="Proteomes" id="UP000191691"/>
    </source>
</evidence>
<name>A0A1V6U8Y9_PENNA</name>
<protein>
    <submittedName>
        <fullName evidence="2">Uncharacterized protein</fullName>
    </submittedName>
</protein>
<sequence length="72" mass="8035">MKVYPWDLDSTFLTEYRLAPGTHWLDLGPDALLGPLLLDPSVNILLSEVAERSHKTPSPPHKTETSDHSQKA</sequence>
<proteinExistence type="predicted"/>
<dbReference type="Proteomes" id="UP000191691">
    <property type="component" value="Unassembled WGS sequence"/>
</dbReference>
<feature type="region of interest" description="Disordered" evidence="1">
    <location>
        <begin position="49"/>
        <end position="72"/>
    </location>
</feature>
<dbReference type="EMBL" id="MOOB01000847">
    <property type="protein sequence ID" value="OQE34343.1"/>
    <property type="molecule type" value="Genomic_DNA"/>
</dbReference>
<evidence type="ECO:0000313" key="2">
    <source>
        <dbReference type="EMBL" id="OQE34343.1"/>
    </source>
</evidence>
<keyword evidence="3" id="KW-1185">Reference proteome</keyword>
<comment type="caution">
    <text evidence="2">The sequence shown here is derived from an EMBL/GenBank/DDBJ whole genome shotgun (WGS) entry which is preliminary data.</text>
</comment>
<organism evidence="2 3">
    <name type="scientific">Penicillium nalgiovense</name>
    <dbReference type="NCBI Taxonomy" id="60175"/>
    <lineage>
        <taxon>Eukaryota</taxon>
        <taxon>Fungi</taxon>
        <taxon>Dikarya</taxon>
        <taxon>Ascomycota</taxon>
        <taxon>Pezizomycotina</taxon>
        <taxon>Eurotiomycetes</taxon>
        <taxon>Eurotiomycetidae</taxon>
        <taxon>Eurotiales</taxon>
        <taxon>Aspergillaceae</taxon>
        <taxon>Penicillium</taxon>
    </lineage>
</organism>
<accession>A0A1V6U8Y9</accession>